<name>A0ABQ1GZD6_9BACL</name>
<accession>A0ABQ1GZD6</accession>
<evidence type="ECO:0000313" key="2">
    <source>
        <dbReference type="Proteomes" id="UP000609323"/>
    </source>
</evidence>
<gene>
    <name evidence="1" type="ORF">GCM10010917_42720</name>
</gene>
<proteinExistence type="predicted"/>
<dbReference type="Proteomes" id="UP000609323">
    <property type="component" value="Unassembled WGS sequence"/>
</dbReference>
<organism evidence="1 2">
    <name type="scientific">Paenibacillus physcomitrellae</name>
    <dbReference type="NCBI Taxonomy" id="1619311"/>
    <lineage>
        <taxon>Bacteria</taxon>
        <taxon>Bacillati</taxon>
        <taxon>Bacillota</taxon>
        <taxon>Bacilli</taxon>
        <taxon>Bacillales</taxon>
        <taxon>Paenibacillaceae</taxon>
        <taxon>Paenibacillus</taxon>
    </lineage>
</organism>
<comment type="caution">
    <text evidence="1">The sequence shown here is derived from an EMBL/GenBank/DDBJ whole genome shotgun (WGS) entry which is preliminary data.</text>
</comment>
<dbReference type="EMBL" id="BMHF01000026">
    <property type="protein sequence ID" value="GGA52952.1"/>
    <property type="molecule type" value="Genomic_DNA"/>
</dbReference>
<evidence type="ECO:0000313" key="1">
    <source>
        <dbReference type="EMBL" id="GGA52952.1"/>
    </source>
</evidence>
<keyword evidence="2" id="KW-1185">Reference proteome</keyword>
<reference evidence="2" key="1">
    <citation type="journal article" date="2019" name="Int. J. Syst. Evol. Microbiol.">
        <title>The Global Catalogue of Microorganisms (GCM) 10K type strain sequencing project: providing services to taxonomists for standard genome sequencing and annotation.</title>
        <authorList>
            <consortium name="The Broad Institute Genomics Platform"/>
            <consortium name="The Broad Institute Genome Sequencing Center for Infectious Disease"/>
            <person name="Wu L."/>
            <person name="Ma J."/>
        </authorList>
    </citation>
    <scope>NUCLEOTIDE SEQUENCE [LARGE SCALE GENOMIC DNA]</scope>
    <source>
        <strain evidence="2">CGMCC 1.15044</strain>
    </source>
</reference>
<sequence>MIFQLTKKALIGYNQYLMQAESLKIGDFGQGYMVEYDKEIIEMGTESNARQSGCGHYPNKL</sequence>
<protein>
    <submittedName>
        <fullName evidence="1">Uncharacterized protein</fullName>
    </submittedName>
</protein>